<protein>
    <submittedName>
        <fullName evidence="1">Uncharacterized protein</fullName>
    </submittedName>
</protein>
<sequence length="66" mass="7967">MNSGEDKKKRVRICWISMSHEEFDEINLSQYKKVDLQKHQKFICNNEKICGCFLRKDILKTEVINY</sequence>
<dbReference type="Proteomes" id="UP000078046">
    <property type="component" value="Unassembled WGS sequence"/>
</dbReference>
<organism evidence="1 2">
    <name type="scientific">Intoshia linei</name>
    <dbReference type="NCBI Taxonomy" id="1819745"/>
    <lineage>
        <taxon>Eukaryota</taxon>
        <taxon>Metazoa</taxon>
        <taxon>Spiralia</taxon>
        <taxon>Lophotrochozoa</taxon>
        <taxon>Mesozoa</taxon>
        <taxon>Orthonectida</taxon>
        <taxon>Rhopaluridae</taxon>
        <taxon>Intoshia</taxon>
    </lineage>
</organism>
<comment type="caution">
    <text evidence="1">The sequence shown here is derived from an EMBL/GenBank/DDBJ whole genome shotgun (WGS) entry which is preliminary data.</text>
</comment>
<proteinExistence type="predicted"/>
<evidence type="ECO:0000313" key="2">
    <source>
        <dbReference type="Proteomes" id="UP000078046"/>
    </source>
</evidence>
<name>A0A177ASI9_9BILA</name>
<accession>A0A177ASI9</accession>
<dbReference type="EMBL" id="LWCA01001910">
    <property type="protein sequence ID" value="OAF64343.1"/>
    <property type="molecule type" value="Genomic_DNA"/>
</dbReference>
<evidence type="ECO:0000313" key="1">
    <source>
        <dbReference type="EMBL" id="OAF64343.1"/>
    </source>
</evidence>
<dbReference type="AlphaFoldDB" id="A0A177ASI9"/>
<reference evidence="1 2" key="1">
    <citation type="submission" date="2016-04" db="EMBL/GenBank/DDBJ databases">
        <title>The genome of Intoshia linei affirms orthonectids as highly simplified spiralians.</title>
        <authorList>
            <person name="Mikhailov K.V."/>
            <person name="Slusarev G.S."/>
            <person name="Nikitin M.A."/>
            <person name="Logacheva M.D."/>
            <person name="Penin A."/>
            <person name="Aleoshin V."/>
            <person name="Panchin Y.V."/>
        </authorList>
    </citation>
    <scope>NUCLEOTIDE SEQUENCE [LARGE SCALE GENOMIC DNA]</scope>
    <source>
        <strain evidence="1">Intl2013</strain>
        <tissue evidence="1">Whole animal</tissue>
    </source>
</reference>
<gene>
    <name evidence="1" type="ORF">A3Q56_07946</name>
</gene>
<keyword evidence="2" id="KW-1185">Reference proteome</keyword>